<feature type="transmembrane region" description="Helical" evidence="5">
    <location>
        <begin position="295"/>
        <end position="314"/>
    </location>
</feature>
<accession>A0A1Z5JRJ0</accession>
<proteinExistence type="predicted"/>
<dbReference type="Proteomes" id="UP000198406">
    <property type="component" value="Unassembled WGS sequence"/>
</dbReference>
<feature type="transmembrane region" description="Helical" evidence="5">
    <location>
        <begin position="320"/>
        <end position="343"/>
    </location>
</feature>
<feature type="transmembrane region" description="Helical" evidence="5">
    <location>
        <begin position="63"/>
        <end position="83"/>
    </location>
</feature>
<dbReference type="GO" id="GO:0032216">
    <property type="term" value="F:glucosaminyl-phosphatidylinositol O-acyltransferase activity"/>
    <property type="evidence" value="ECO:0007669"/>
    <property type="project" value="TreeGrafter"/>
</dbReference>
<keyword evidence="4 5" id="KW-0472">Membrane</keyword>
<feature type="transmembrane region" description="Helical" evidence="5">
    <location>
        <begin position="200"/>
        <end position="219"/>
    </location>
</feature>
<evidence type="ECO:0000256" key="5">
    <source>
        <dbReference type="SAM" id="Phobius"/>
    </source>
</evidence>
<sequence>MTDWKEQKEAFVSGHEGTTPVELLLIASTVPVGWYCYTALPKSVFTEVSVWIVPMIICQSEWLYPYGILLLLLQVVVAFVTRLKSLPSSTANTQHATITIFRSGLMYLTIIAILAVDFRLFPRRFCKTEVKGYSLMDLGAASFVVAAGLVSPKARNGNTHKAAPRMNWKRILPLLIMGLLRLLTHKGLEYPEHASEYGVHWNFFCTLAFLTIVAPFIPGPTGTIPVVIMACYQFILSQNIQEWVENAPRTCAPDEVCSSWFVANREGILGCLGYTSLYLATEYLSHHFFWKKKRLLEVTVVLGLLWRLLTYLGVPVSRRTTNASFCVWTLFVCFIQLTCIDFVSTHSRLLAAPKLIHLVNQNGLVTFVVANLMTGMVNLSLNTLEVDHYAAFLLLTLYMTVVLLTVVAIDRFMDAAGIRTMQKKIE</sequence>
<evidence type="ECO:0000256" key="4">
    <source>
        <dbReference type="ARBA" id="ARBA00023136"/>
    </source>
</evidence>
<dbReference type="EMBL" id="BDSP01000108">
    <property type="protein sequence ID" value="GAX16643.1"/>
    <property type="molecule type" value="Genomic_DNA"/>
</dbReference>
<feature type="transmembrane region" description="Helical" evidence="5">
    <location>
        <begin position="389"/>
        <end position="409"/>
    </location>
</feature>
<dbReference type="GO" id="GO:0016020">
    <property type="term" value="C:membrane"/>
    <property type="evidence" value="ECO:0007669"/>
    <property type="project" value="UniProtKB-SubCell"/>
</dbReference>
<evidence type="ECO:0000256" key="1">
    <source>
        <dbReference type="ARBA" id="ARBA00004141"/>
    </source>
</evidence>
<dbReference type="AlphaFoldDB" id="A0A1Z5JRJ0"/>
<evidence type="ECO:0000313" key="6">
    <source>
        <dbReference type="EMBL" id="GAX16643.1"/>
    </source>
</evidence>
<evidence type="ECO:0000313" key="7">
    <source>
        <dbReference type="Proteomes" id="UP000198406"/>
    </source>
</evidence>
<dbReference type="PANTHER" id="PTHR20661:SF0">
    <property type="entry name" value="PHOSPHATIDYLINOSITOL-GLYCAN BIOSYNTHESIS CLASS W PROTEIN"/>
    <property type="match status" value="1"/>
</dbReference>
<evidence type="ECO:0000256" key="3">
    <source>
        <dbReference type="ARBA" id="ARBA00022989"/>
    </source>
</evidence>
<evidence type="ECO:0000256" key="2">
    <source>
        <dbReference type="ARBA" id="ARBA00022692"/>
    </source>
</evidence>
<reference evidence="6 7" key="1">
    <citation type="journal article" date="2015" name="Plant Cell">
        <title>Oil accumulation by the oleaginous diatom Fistulifera solaris as revealed by the genome and transcriptome.</title>
        <authorList>
            <person name="Tanaka T."/>
            <person name="Maeda Y."/>
            <person name="Veluchamy A."/>
            <person name="Tanaka M."/>
            <person name="Abida H."/>
            <person name="Marechal E."/>
            <person name="Bowler C."/>
            <person name="Muto M."/>
            <person name="Sunaga Y."/>
            <person name="Tanaka M."/>
            <person name="Yoshino T."/>
            <person name="Taniguchi T."/>
            <person name="Fukuda Y."/>
            <person name="Nemoto M."/>
            <person name="Matsumoto M."/>
            <person name="Wong P.S."/>
            <person name="Aburatani S."/>
            <person name="Fujibuchi W."/>
        </authorList>
    </citation>
    <scope>NUCLEOTIDE SEQUENCE [LARGE SCALE GENOMIC DNA]</scope>
    <source>
        <strain evidence="6 7">JPCC DA0580</strain>
    </source>
</reference>
<feature type="transmembrane region" description="Helical" evidence="5">
    <location>
        <begin position="104"/>
        <end position="121"/>
    </location>
</feature>
<comment type="subcellular location">
    <subcellularLocation>
        <location evidence="1">Membrane</location>
        <topology evidence="1">Multi-pass membrane protein</topology>
    </subcellularLocation>
</comment>
<dbReference type="OrthoDB" id="15270at2759"/>
<name>A0A1Z5JRJ0_FISSO</name>
<gene>
    <name evidence="6" type="ORF">FisN_23Lh228</name>
</gene>
<protein>
    <submittedName>
        <fullName evidence="6">Phosphatidylinositol glycan, class W</fullName>
    </submittedName>
</protein>
<dbReference type="Pfam" id="PF06423">
    <property type="entry name" value="GWT1"/>
    <property type="match status" value="1"/>
</dbReference>
<dbReference type="GO" id="GO:0072659">
    <property type="term" value="P:protein localization to plasma membrane"/>
    <property type="evidence" value="ECO:0007669"/>
    <property type="project" value="TreeGrafter"/>
</dbReference>
<keyword evidence="7" id="KW-1185">Reference proteome</keyword>
<dbReference type="GO" id="GO:0005783">
    <property type="term" value="C:endoplasmic reticulum"/>
    <property type="evidence" value="ECO:0007669"/>
    <property type="project" value="TreeGrafter"/>
</dbReference>
<keyword evidence="3 5" id="KW-1133">Transmembrane helix</keyword>
<comment type="caution">
    <text evidence="6">The sequence shown here is derived from an EMBL/GenBank/DDBJ whole genome shotgun (WGS) entry which is preliminary data.</text>
</comment>
<dbReference type="InParanoid" id="A0A1Z5JRJ0"/>
<dbReference type="InterPro" id="IPR009447">
    <property type="entry name" value="PIGW/GWT1"/>
</dbReference>
<organism evidence="6 7">
    <name type="scientific">Fistulifera solaris</name>
    <name type="common">Oleaginous diatom</name>
    <dbReference type="NCBI Taxonomy" id="1519565"/>
    <lineage>
        <taxon>Eukaryota</taxon>
        <taxon>Sar</taxon>
        <taxon>Stramenopiles</taxon>
        <taxon>Ochrophyta</taxon>
        <taxon>Bacillariophyta</taxon>
        <taxon>Bacillariophyceae</taxon>
        <taxon>Bacillariophycidae</taxon>
        <taxon>Naviculales</taxon>
        <taxon>Naviculaceae</taxon>
        <taxon>Fistulifera</taxon>
    </lineage>
</organism>
<dbReference type="GO" id="GO:0006506">
    <property type="term" value="P:GPI anchor biosynthetic process"/>
    <property type="evidence" value="ECO:0007669"/>
    <property type="project" value="InterPro"/>
</dbReference>
<dbReference type="PANTHER" id="PTHR20661">
    <property type="entry name" value="PHOSPHATIDYLINOSITOL-GLYCAN BIOSYNTHESIS CLASS W PROTEIN"/>
    <property type="match status" value="1"/>
</dbReference>
<keyword evidence="2 5" id="KW-0812">Transmembrane</keyword>